<keyword evidence="9 14" id="KW-0408">Iron</keyword>
<comment type="catalytic activity">
    <reaction evidence="13 14">
        <text>2 oxidized [plastocyanin] + a plastoquinol + 2 H(+)(in) = 2 reduced [plastocyanin] + a plastoquinone + 4 H(+)(out)</text>
        <dbReference type="Rhea" id="RHEA:22148"/>
        <dbReference type="Rhea" id="RHEA-COMP:9561"/>
        <dbReference type="Rhea" id="RHEA-COMP:9562"/>
        <dbReference type="Rhea" id="RHEA-COMP:10039"/>
        <dbReference type="Rhea" id="RHEA-COMP:10040"/>
        <dbReference type="ChEBI" id="CHEBI:15378"/>
        <dbReference type="ChEBI" id="CHEBI:17757"/>
        <dbReference type="ChEBI" id="CHEBI:29036"/>
        <dbReference type="ChEBI" id="CHEBI:49552"/>
        <dbReference type="ChEBI" id="CHEBI:62192"/>
        <dbReference type="EC" id="7.1.1.6"/>
    </reaction>
</comment>
<evidence type="ECO:0000259" key="15">
    <source>
        <dbReference type="PROSITE" id="PS51296"/>
    </source>
</evidence>
<dbReference type="EMBL" id="PVWK01000034">
    <property type="protein sequence ID" value="PSB31631.1"/>
    <property type="molecule type" value="Genomic_DNA"/>
</dbReference>
<dbReference type="GO" id="GO:0004497">
    <property type="term" value="F:monooxygenase activity"/>
    <property type="evidence" value="ECO:0007669"/>
    <property type="project" value="UniProtKB-ARBA"/>
</dbReference>
<evidence type="ECO:0000256" key="14">
    <source>
        <dbReference type="HAMAP-Rule" id="MF_01335"/>
    </source>
</evidence>
<evidence type="ECO:0000256" key="8">
    <source>
        <dbReference type="ARBA" id="ARBA00022989"/>
    </source>
</evidence>
<dbReference type="PANTHER" id="PTHR10134">
    <property type="entry name" value="CYTOCHROME B-C1 COMPLEX SUBUNIT RIESKE, MITOCHONDRIAL"/>
    <property type="match status" value="1"/>
</dbReference>
<comment type="similarity">
    <text evidence="14">Belongs to the Rieske iron-sulfur protein family.</text>
</comment>
<keyword evidence="10 14" id="KW-0411">Iron-sulfur</keyword>
<proteinExistence type="inferred from homology"/>
<keyword evidence="17" id="KW-1185">Reference proteome</keyword>
<protein>
    <recommendedName>
        <fullName evidence="14">Cytochrome b6-f complex iron-sulfur subunit</fullName>
        <ecNumber evidence="14">7.1.1.6</ecNumber>
    </recommendedName>
    <alternativeName>
        <fullName evidence="14">Plastohydroquinone:plastocyanin oxidoreductase iron-sulfur protein</fullName>
        <shortName evidence="14">ISP</shortName>
        <shortName evidence="14">RISP</shortName>
    </alternativeName>
    <alternativeName>
        <fullName evidence="14">Rieske iron-sulfur protein</fullName>
    </alternativeName>
</protein>
<keyword evidence="3 14" id="KW-0812">Transmembrane</keyword>
<dbReference type="GO" id="GO:0016020">
    <property type="term" value="C:membrane"/>
    <property type="evidence" value="ECO:0007669"/>
    <property type="project" value="UniProtKB-SubCell"/>
</dbReference>
<keyword evidence="2 14" id="KW-0813">Transport</keyword>
<evidence type="ECO:0000256" key="5">
    <source>
        <dbReference type="ARBA" id="ARBA00022723"/>
    </source>
</evidence>
<keyword evidence="8 14" id="KW-1133">Transmembrane helix</keyword>
<dbReference type="InterPro" id="IPR014349">
    <property type="entry name" value="Rieske_Fe-S_prot"/>
</dbReference>
<dbReference type="HAMAP" id="MF_01335">
    <property type="entry name" value="Cytb6_f_Rieske"/>
    <property type="match status" value="1"/>
</dbReference>
<evidence type="ECO:0000256" key="3">
    <source>
        <dbReference type="ARBA" id="ARBA00022692"/>
    </source>
</evidence>
<evidence type="ECO:0000256" key="11">
    <source>
        <dbReference type="ARBA" id="ARBA00023136"/>
    </source>
</evidence>
<comment type="caution">
    <text evidence="16">The sequence shown here is derived from an EMBL/GenBank/DDBJ whole genome shotgun (WGS) entry which is preliminary data.</text>
</comment>
<reference evidence="17" key="1">
    <citation type="submission" date="2018-02" db="EMBL/GenBank/DDBJ databases">
        <authorList>
            <person name="Moore K."/>
            <person name="Momper L."/>
        </authorList>
    </citation>
    <scope>NUCLEOTIDE SEQUENCE [LARGE SCALE GENOMIC DNA]</scope>
    <source>
        <strain evidence="17">ULC18</strain>
    </source>
</reference>
<evidence type="ECO:0000313" key="17">
    <source>
        <dbReference type="Proteomes" id="UP000239576"/>
    </source>
</evidence>
<organism evidence="16 17">
    <name type="scientific">Stenomitos frigidus ULC18</name>
    <dbReference type="NCBI Taxonomy" id="2107698"/>
    <lineage>
        <taxon>Bacteria</taxon>
        <taxon>Bacillati</taxon>
        <taxon>Cyanobacteriota</taxon>
        <taxon>Cyanophyceae</taxon>
        <taxon>Leptolyngbyales</taxon>
        <taxon>Leptolyngbyaceae</taxon>
        <taxon>Stenomitos</taxon>
    </lineage>
</organism>
<keyword evidence="4 14" id="KW-0001">2Fe-2S</keyword>
<dbReference type="GO" id="GO:0051537">
    <property type="term" value="F:2 iron, 2 sulfur cluster binding"/>
    <property type="evidence" value="ECO:0007669"/>
    <property type="project" value="UniProtKB-KW"/>
</dbReference>
<dbReference type="Proteomes" id="UP000239576">
    <property type="component" value="Unassembled WGS sequence"/>
</dbReference>
<keyword evidence="5 14" id="KW-0479">Metal-binding</keyword>
<name>A0A2T1EG02_9CYAN</name>
<dbReference type="NCBIfam" id="NF045928">
    <property type="entry name" value="Cytb6fFeSPetC"/>
    <property type="match status" value="1"/>
</dbReference>
<dbReference type="InterPro" id="IPR057415">
    <property type="entry name" value="TM_PetC"/>
</dbReference>
<feature type="transmembrane region" description="Helical" evidence="14">
    <location>
        <begin position="20"/>
        <end position="38"/>
    </location>
</feature>
<feature type="domain" description="Rieske" evidence="15">
    <location>
        <begin position="66"/>
        <end position="162"/>
    </location>
</feature>
<evidence type="ECO:0000313" key="16">
    <source>
        <dbReference type="EMBL" id="PSB31631.1"/>
    </source>
</evidence>
<evidence type="ECO:0000256" key="7">
    <source>
        <dbReference type="ARBA" id="ARBA00022982"/>
    </source>
</evidence>
<comment type="cofactor">
    <cofactor evidence="14">
        <name>[2Fe-2S] cluster</name>
        <dbReference type="ChEBI" id="CHEBI:190135"/>
    </cofactor>
    <text evidence="14">Binds 1 [2Fe-2S] cluster per subunit.</text>
</comment>
<dbReference type="GO" id="GO:0016705">
    <property type="term" value="F:oxidoreductase activity, acting on paired donors, with incorporation or reduction of molecular oxygen"/>
    <property type="evidence" value="ECO:0007669"/>
    <property type="project" value="UniProtKB-ARBA"/>
</dbReference>
<evidence type="ECO:0000256" key="1">
    <source>
        <dbReference type="ARBA" id="ARBA00004167"/>
    </source>
</evidence>
<dbReference type="GO" id="GO:0009496">
    <property type="term" value="F:plastoquinol--plastocyanin reductase activity"/>
    <property type="evidence" value="ECO:0007669"/>
    <property type="project" value="UniProtKB-UniRule"/>
</dbReference>
<dbReference type="SUPFAM" id="SSF50022">
    <property type="entry name" value="ISP domain"/>
    <property type="match status" value="1"/>
</dbReference>
<dbReference type="GO" id="GO:0015979">
    <property type="term" value="P:photosynthesis"/>
    <property type="evidence" value="ECO:0007669"/>
    <property type="project" value="UniProtKB-UniRule"/>
</dbReference>
<keyword evidence="7 14" id="KW-0249">Electron transport</keyword>
<keyword evidence="12" id="KW-1015">Disulfide bond</keyword>
<dbReference type="PRINTS" id="PR00162">
    <property type="entry name" value="RIESKE"/>
</dbReference>
<comment type="subunit">
    <text evidence="14">The 4 large subunits of the cytochrome b6-f complex are cytochrome b6, subunit IV (17 kDa polypeptide, PetD), cytochrome f and the Rieske protein, while the 4 small subunits are PetG, PetL, PetM and PetN. The complex functions as a dimer.</text>
</comment>
<dbReference type="Pfam" id="PF25471">
    <property type="entry name" value="TM_PetC"/>
    <property type="match status" value="1"/>
</dbReference>
<dbReference type="Gene3D" id="2.102.10.10">
    <property type="entry name" value="Rieske [2Fe-2S] iron-sulphur domain"/>
    <property type="match status" value="1"/>
</dbReference>
<dbReference type="EC" id="7.1.1.6" evidence="14"/>
<keyword evidence="6 14" id="KW-1278">Translocase</keyword>
<comment type="miscellaneous">
    <text evidence="14">The Rieske iron-sulfur protein is a high potential 2Fe-2S protein.</text>
</comment>
<accession>A0A2T1EG02</accession>
<evidence type="ECO:0000256" key="9">
    <source>
        <dbReference type="ARBA" id="ARBA00023004"/>
    </source>
</evidence>
<dbReference type="CDD" id="cd03471">
    <property type="entry name" value="Rieske_cytochrome_b6f"/>
    <property type="match status" value="1"/>
</dbReference>
<keyword evidence="11 14" id="KW-0472">Membrane</keyword>
<evidence type="ECO:0000256" key="10">
    <source>
        <dbReference type="ARBA" id="ARBA00023014"/>
    </source>
</evidence>
<gene>
    <name evidence="14" type="primary">petC</name>
    <name evidence="16" type="ORF">C7B82_07265</name>
</gene>
<dbReference type="OrthoDB" id="9767869at2"/>
<dbReference type="InterPro" id="IPR005805">
    <property type="entry name" value="Rieske_Fe-S_prot_C"/>
</dbReference>
<comment type="function">
    <text evidence="14">Component of the cytochrome b6-f complex, which mediates electron transfer between photosystem II (PSII) and photosystem I (PSI), cyclic electron flow around PSI, and state transitions.</text>
</comment>
<evidence type="ECO:0000256" key="2">
    <source>
        <dbReference type="ARBA" id="ARBA00022448"/>
    </source>
</evidence>
<dbReference type="Gene3D" id="1.20.5.700">
    <property type="entry name" value="Single helix bin"/>
    <property type="match status" value="1"/>
</dbReference>
<dbReference type="GO" id="GO:0046872">
    <property type="term" value="F:metal ion binding"/>
    <property type="evidence" value="ECO:0007669"/>
    <property type="project" value="UniProtKB-KW"/>
</dbReference>
<dbReference type="PROSITE" id="PS51296">
    <property type="entry name" value="RIESKE"/>
    <property type="match status" value="1"/>
</dbReference>
<evidence type="ECO:0000256" key="6">
    <source>
        <dbReference type="ARBA" id="ARBA00022967"/>
    </source>
</evidence>
<dbReference type="Pfam" id="PF00355">
    <property type="entry name" value="Rieske"/>
    <property type="match status" value="1"/>
</dbReference>
<dbReference type="AlphaFoldDB" id="A0A2T1EG02"/>
<dbReference type="InterPro" id="IPR036922">
    <property type="entry name" value="Rieske_2Fe-2S_sf"/>
</dbReference>
<sequence length="179" mass="19116">MESPYLPIESPSISRRQLLNFITGAVLAVPTGAALYVVGKFFIPPAEKTGAGGAIIAKDILGNPIPATQILAEAPGSRALVAGVSGEPTYLIVKEDNTLDSIGILDNCTHLGCSFPWNPMDQQFQCPCHGSRYAPDGTVVRGPAPLPLKIFHVAVVDNNILISPWTETDPRTGETPWWV</sequence>
<dbReference type="InterPro" id="IPR023960">
    <property type="entry name" value="Cyt_b6_f_Rieske"/>
</dbReference>
<dbReference type="NCBIfam" id="NF010001">
    <property type="entry name" value="PRK13474.1"/>
    <property type="match status" value="1"/>
</dbReference>
<dbReference type="InterPro" id="IPR017941">
    <property type="entry name" value="Rieske_2Fe-2S"/>
</dbReference>
<comment type="subcellular location">
    <subcellularLocation>
        <location evidence="1">Membrane</location>
        <topology evidence="1">Single-pass membrane protein</topology>
    </subcellularLocation>
</comment>
<evidence type="ECO:0000256" key="12">
    <source>
        <dbReference type="ARBA" id="ARBA00023157"/>
    </source>
</evidence>
<reference evidence="16 17" key="2">
    <citation type="submission" date="2018-03" db="EMBL/GenBank/DDBJ databases">
        <title>The ancient ancestry and fast evolution of plastids.</title>
        <authorList>
            <person name="Moore K.R."/>
            <person name="Magnabosco C."/>
            <person name="Momper L."/>
            <person name="Gold D.A."/>
            <person name="Bosak T."/>
            <person name="Fournier G.P."/>
        </authorList>
    </citation>
    <scope>NUCLEOTIDE SEQUENCE [LARGE SCALE GENOMIC DNA]</scope>
    <source>
        <strain evidence="16 17">ULC18</strain>
    </source>
</reference>
<evidence type="ECO:0000256" key="4">
    <source>
        <dbReference type="ARBA" id="ARBA00022714"/>
    </source>
</evidence>
<evidence type="ECO:0000256" key="13">
    <source>
        <dbReference type="ARBA" id="ARBA00047828"/>
    </source>
</evidence>